<evidence type="ECO:0000256" key="1">
    <source>
        <dbReference type="SAM" id="MobiDB-lite"/>
    </source>
</evidence>
<dbReference type="RefSeq" id="WP_253766052.1">
    <property type="nucleotide sequence ID" value="NZ_JAMTCK010000001.1"/>
</dbReference>
<accession>A0AAE3G818</accession>
<dbReference type="EMBL" id="JAMTCK010000001">
    <property type="protein sequence ID" value="MCP2163421.1"/>
    <property type="molecule type" value="Genomic_DNA"/>
</dbReference>
<proteinExistence type="predicted"/>
<feature type="region of interest" description="Disordered" evidence="1">
    <location>
        <begin position="115"/>
        <end position="145"/>
    </location>
</feature>
<gene>
    <name evidence="2" type="ORF">LX83_000261</name>
</gene>
<evidence type="ECO:0000313" key="2">
    <source>
        <dbReference type="EMBL" id="MCP2163421.1"/>
    </source>
</evidence>
<organism evidence="2 3">
    <name type="scientific">Goodfellowiella coeruleoviolacea</name>
    <dbReference type="NCBI Taxonomy" id="334858"/>
    <lineage>
        <taxon>Bacteria</taxon>
        <taxon>Bacillati</taxon>
        <taxon>Actinomycetota</taxon>
        <taxon>Actinomycetes</taxon>
        <taxon>Pseudonocardiales</taxon>
        <taxon>Pseudonocardiaceae</taxon>
        <taxon>Goodfellowiella</taxon>
    </lineage>
</organism>
<evidence type="ECO:0000313" key="3">
    <source>
        <dbReference type="Proteomes" id="UP001206128"/>
    </source>
</evidence>
<protein>
    <submittedName>
        <fullName evidence="2">Uncharacterized protein</fullName>
    </submittedName>
</protein>
<comment type="caution">
    <text evidence="2">The sequence shown here is derived from an EMBL/GenBank/DDBJ whole genome shotgun (WGS) entry which is preliminary data.</text>
</comment>
<keyword evidence="3" id="KW-1185">Reference proteome</keyword>
<reference evidence="2" key="1">
    <citation type="submission" date="2022-06" db="EMBL/GenBank/DDBJ databases">
        <title>Genomic Encyclopedia of Archaeal and Bacterial Type Strains, Phase II (KMG-II): from individual species to whole genera.</title>
        <authorList>
            <person name="Goeker M."/>
        </authorList>
    </citation>
    <scope>NUCLEOTIDE SEQUENCE</scope>
    <source>
        <strain evidence="2">DSM 43935</strain>
    </source>
</reference>
<sequence length="145" mass="15951">MDDREFWTWLEYRVSRELEGFADKDISHLWCDGFLPGAVESGGDRPRVRGRAWVGHGQDWQEQWNFTLFLGSAAAGGTVPAWTDLCPAEDVTGWLAVDLAGRTLTIDPSRARPCLSGHRKPLAHNDQPAGGAAGAVLREGPDEHE</sequence>
<name>A0AAE3G818_9PSEU</name>
<dbReference type="AlphaFoldDB" id="A0AAE3G818"/>
<dbReference type="Proteomes" id="UP001206128">
    <property type="component" value="Unassembled WGS sequence"/>
</dbReference>